<feature type="transmembrane region" description="Helical" evidence="2">
    <location>
        <begin position="524"/>
        <end position="552"/>
    </location>
</feature>
<feature type="transmembrane region" description="Helical" evidence="2">
    <location>
        <begin position="690"/>
        <end position="709"/>
    </location>
</feature>
<reference evidence="3" key="2">
    <citation type="journal article" date="2023" name="IMA Fungus">
        <title>Comparative genomic study of the Penicillium genus elucidates a diverse pangenome and 15 lateral gene transfer events.</title>
        <authorList>
            <person name="Petersen C."/>
            <person name="Sorensen T."/>
            <person name="Nielsen M.R."/>
            <person name="Sondergaard T.E."/>
            <person name="Sorensen J.L."/>
            <person name="Fitzpatrick D.A."/>
            <person name="Frisvad J.C."/>
            <person name="Nielsen K.L."/>
        </authorList>
    </citation>
    <scope>NUCLEOTIDE SEQUENCE</scope>
    <source>
        <strain evidence="3">IBT 15544</strain>
    </source>
</reference>
<feature type="transmembrane region" description="Helical" evidence="2">
    <location>
        <begin position="758"/>
        <end position="781"/>
    </location>
</feature>
<feature type="compositionally biased region" description="Basic and acidic residues" evidence="1">
    <location>
        <begin position="1197"/>
        <end position="1207"/>
    </location>
</feature>
<accession>A0A9W9JEN3</accession>
<dbReference type="PRINTS" id="PR01217">
    <property type="entry name" value="PRICHEXTENSN"/>
</dbReference>
<reference evidence="3" key="1">
    <citation type="submission" date="2022-12" db="EMBL/GenBank/DDBJ databases">
        <authorList>
            <person name="Petersen C."/>
        </authorList>
    </citation>
    <scope>NUCLEOTIDE SEQUENCE</scope>
    <source>
        <strain evidence="3">IBT 15544</strain>
    </source>
</reference>
<feature type="compositionally biased region" description="Pro residues" evidence="1">
    <location>
        <begin position="1208"/>
        <end position="1280"/>
    </location>
</feature>
<feature type="transmembrane region" description="Helical" evidence="2">
    <location>
        <begin position="89"/>
        <end position="110"/>
    </location>
</feature>
<gene>
    <name evidence="3" type="ORF">N7498_009037</name>
</gene>
<protein>
    <submittedName>
        <fullName evidence="3">Uncharacterized protein</fullName>
    </submittedName>
</protein>
<dbReference type="RefSeq" id="XP_058306087.1">
    <property type="nucleotide sequence ID" value="XM_058456099.1"/>
</dbReference>
<comment type="caution">
    <text evidence="3">The sequence shown here is derived from an EMBL/GenBank/DDBJ whole genome shotgun (WGS) entry which is preliminary data.</text>
</comment>
<evidence type="ECO:0000313" key="4">
    <source>
        <dbReference type="Proteomes" id="UP001150904"/>
    </source>
</evidence>
<dbReference type="OrthoDB" id="3248909at2759"/>
<evidence type="ECO:0000313" key="3">
    <source>
        <dbReference type="EMBL" id="KAJ5195599.1"/>
    </source>
</evidence>
<evidence type="ECO:0000256" key="1">
    <source>
        <dbReference type="SAM" id="MobiDB-lite"/>
    </source>
</evidence>
<proteinExistence type="predicted"/>
<feature type="transmembrane region" description="Helical" evidence="2">
    <location>
        <begin position="151"/>
        <end position="170"/>
    </location>
</feature>
<keyword evidence="2" id="KW-1133">Transmembrane helix</keyword>
<evidence type="ECO:0000256" key="2">
    <source>
        <dbReference type="SAM" id="Phobius"/>
    </source>
</evidence>
<dbReference type="PANTHER" id="PTHR37544:SF3">
    <property type="entry name" value="SPRAY"/>
    <property type="match status" value="1"/>
</dbReference>
<dbReference type="Pfam" id="PF11915">
    <property type="entry name" value="DUF3433"/>
    <property type="match status" value="2"/>
</dbReference>
<feature type="transmembrane region" description="Helical" evidence="2">
    <location>
        <begin position="646"/>
        <end position="670"/>
    </location>
</feature>
<dbReference type="Proteomes" id="UP001150904">
    <property type="component" value="Unassembled WGS sequence"/>
</dbReference>
<name>A0A9W9JEN3_9EURO</name>
<keyword evidence="2" id="KW-0812">Transmembrane</keyword>
<keyword evidence="2" id="KW-0472">Membrane</keyword>
<sequence length="1308" mass="145452">MSVDGGEARGFWATWAAFIAPFLAPAAGRQRGWRPVALRPPYLVGVACIMLTMLLALEGLRQYSSREGGLVFFSDTDDVTRLESFGYNYVPIIFALLLLMVWTVTDFDVLRLEPYFQLSQPDGAPATVLFINYNFGQTILTPINAARRRHWIVLWVSLITLSIRMILPALQSTVFELREVELVLHATMKSWPTLVDLDTQATWMSTQANNTVDSVLSTDERLRRTRSAFFAIAPVEIPNDESNDVGEDTLWTLDQELYWAQTTCQNVAVDDNLSVTIEKPTDGVPMVSWNASGIDMEDTYGDSARCKLDFHYESIFFPFTNYLQVRYWEPVISGSAASEYPNRTQAFTATGCDPYDLYGMLIAINATESKPFNESEFSASGIAFACDITYHKADARVSMHSNSSIESIHIHPATTRTLTSAEFNIDHFQALLSQRAPYTSDMLFIHDNATTGGRTVTELPVISQELGDLQPLLVLDTSSIMTEAEFEAKITHDVKQTFVLTLGRLFDPDCDPTIVPATRVTTQVAIAVVNFAAVWSELILALTTLTAVYLLFLYRSRETFLQSDPGSIGAMCSIAANIFHPSNVLAEPHAEFHQFSTRQLRRIFRNARCRWRPGPSGNQLEILAEDGSPVQLGENLQFSNDPMPHFLLIPFFIVEFLALAAVIILMGLVISSLVKDGRFRHLTQSDSSTLQVVLSFLPSVVASSISALCTSIQRNLSVLEPWVHLQRGMASARASLSLNYSSQSPFAIFLKAARDRHVLLGLVSLACVINMVLTVVAGGLFTQDLMSSTLPTNDLTMNFSQSTFWRTDFAAEFTEYDLIQTSITSGVPMLSWTSPNQSFIPVHIHNRDPDVLYGATTLGVGASLDCTTLLPNEALYQNTTSGHEYWHYTLFDDSSVKCVARMPSLKSKDEGIALSIHFLSPADVSGSDVCQTSTVLVVGRWDYLADTPINDNNTVALHCEPKVQMQNYSLIFDQKGQIDGHEPIANSSITEGPMFDNATVSLGQFNKVFAAIPESYVGNTTSHNGSYNISSYDWAGFLVARLYQRDDPDFDSLQPERMIDLTQKVYEWVYSTYFSIWRDIYLNTLDEPIKATNATVIRSTWTMAPSVPSLAIALIIIAFDTLVVLLVFGTRRGRFRGPRMPRSIGAIIPWIAHSRMLRDFDDTHKWNSTQRRAHLTTLDKRYGFRMFMGSDGRWRFAVDEEPPEPKPPDTPPLDTPPPDTPPPDTPPPDTPPPDTPPPDTPPPDTPPPDTPPPDTPPPDTPPPDTPPPDNPAPDTSPPGPDAELETVTDKTTYIQLQEFSGLHSRTRN</sequence>
<dbReference type="GeneID" id="83183400"/>
<organism evidence="3 4">
    <name type="scientific">Penicillium cinerascens</name>
    <dbReference type="NCBI Taxonomy" id="70096"/>
    <lineage>
        <taxon>Eukaryota</taxon>
        <taxon>Fungi</taxon>
        <taxon>Dikarya</taxon>
        <taxon>Ascomycota</taxon>
        <taxon>Pezizomycotina</taxon>
        <taxon>Eurotiomycetes</taxon>
        <taxon>Eurotiomycetidae</taxon>
        <taxon>Eurotiales</taxon>
        <taxon>Aspergillaceae</taxon>
        <taxon>Penicillium</taxon>
    </lineage>
</organism>
<dbReference type="InterPro" id="IPR021840">
    <property type="entry name" value="DUF3433"/>
</dbReference>
<feature type="transmembrane region" description="Helical" evidence="2">
    <location>
        <begin position="40"/>
        <end position="57"/>
    </location>
</feature>
<dbReference type="EMBL" id="JAPQKR010000015">
    <property type="protein sequence ID" value="KAJ5195599.1"/>
    <property type="molecule type" value="Genomic_DNA"/>
</dbReference>
<dbReference type="PANTHER" id="PTHR37544">
    <property type="entry name" value="SPRAY-RELATED"/>
    <property type="match status" value="1"/>
</dbReference>
<keyword evidence="4" id="KW-1185">Reference proteome</keyword>
<feature type="transmembrane region" description="Helical" evidence="2">
    <location>
        <begin position="12"/>
        <end position="28"/>
    </location>
</feature>
<feature type="region of interest" description="Disordered" evidence="1">
    <location>
        <begin position="1197"/>
        <end position="1284"/>
    </location>
</feature>
<feature type="transmembrane region" description="Helical" evidence="2">
    <location>
        <begin position="1110"/>
        <end position="1130"/>
    </location>
</feature>